<dbReference type="EMBL" id="CP012543">
    <property type="protein sequence ID" value="QCD46067.1"/>
    <property type="molecule type" value="Genomic_DNA"/>
</dbReference>
<dbReference type="KEGG" id="crx:CRECT_0370"/>
<dbReference type="InterPro" id="IPR025065">
    <property type="entry name" value="DUF4006"/>
</dbReference>
<accession>A0A6G5QKG0</accession>
<protein>
    <submittedName>
        <fullName evidence="1">Putative DUF4006 domain protein</fullName>
    </submittedName>
</protein>
<evidence type="ECO:0000313" key="1">
    <source>
        <dbReference type="EMBL" id="QCD46067.1"/>
    </source>
</evidence>
<dbReference type="Pfam" id="PF13179">
    <property type="entry name" value="DUF4006"/>
    <property type="match status" value="1"/>
</dbReference>
<evidence type="ECO:0000313" key="2">
    <source>
        <dbReference type="Proteomes" id="UP000502377"/>
    </source>
</evidence>
<dbReference type="AlphaFoldDB" id="A0A6G5QKG0"/>
<reference evidence="1 2" key="1">
    <citation type="submission" date="2016-07" db="EMBL/GenBank/DDBJ databases">
        <title>Comparative genomics of the Campylobacter concisus group.</title>
        <authorList>
            <person name="Miller W.G."/>
            <person name="Yee E."/>
            <person name="Chapman M.H."/>
            <person name="Huynh S."/>
            <person name="Bono J.L."/>
            <person name="On S.L.W."/>
            <person name="StLeger J."/>
            <person name="Foster G."/>
            <person name="Parker C.T."/>
        </authorList>
    </citation>
    <scope>NUCLEOTIDE SEQUENCE [LARGE SCALE GENOMIC DNA]</scope>
    <source>
        <strain evidence="1 2">ATCC 33238</strain>
    </source>
</reference>
<name>A0A6G5QKG0_CAMRE</name>
<organism evidence="1 2">
    <name type="scientific">Campylobacter rectus</name>
    <name type="common">Wolinella recta</name>
    <dbReference type="NCBI Taxonomy" id="203"/>
    <lineage>
        <taxon>Bacteria</taxon>
        <taxon>Pseudomonadati</taxon>
        <taxon>Campylobacterota</taxon>
        <taxon>Epsilonproteobacteria</taxon>
        <taxon>Campylobacterales</taxon>
        <taxon>Campylobacteraceae</taxon>
        <taxon>Campylobacter</taxon>
    </lineage>
</organism>
<dbReference type="Proteomes" id="UP000502377">
    <property type="component" value="Chromosome"/>
</dbReference>
<proteinExistence type="predicted"/>
<gene>
    <name evidence="1" type="ORF">CRECT_0370</name>
</gene>
<sequence length="69" mass="7678">MENTDRNVFGLHGVTGMLIATVLLLAILATLTYFAIKLQQEVAQKPYTLNASELRMKSADNAKQVRVKE</sequence>
<dbReference type="RefSeq" id="WP_004318694.1">
    <property type="nucleotide sequence ID" value="NZ_CAJPTG010000112.1"/>
</dbReference>